<dbReference type="OrthoDB" id="660555at2759"/>
<proteinExistence type="predicted"/>
<dbReference type="InterPro" id="IPR045893">
    <property type="entry name" value="FREE1"/>
</dbReference>
<dbReference type="EMBL" id="JABCRI010000005">
    <property type="protein sequence ID" value="KAF8406614.1"/>
    <property type="molecule type" value="Genomic_DNA"/>
</dbReference>
<sequence>MQQGDFSTPYYQYHQPHPQNPNPNPNPNPHPSDLQPNPLPPTYASAPPFSSNYPSSDYPGYSSTYPQYPQNPDHVPPTGPSYAPNPNFHSFNPPSQSPSFPSTPEPQAPYPPPIQQPSYYPQYDQHQTAPNYAPPPSIPPNPSPNSNPNSSLSSLYSTSYNHPGSSVPPVFENLYESSVKFDHGGGYFDENPSRYGGQGIYSRSRSDLGREFPEKKPDSGLRYELGGLRNDGIGDGIYAYDGGKVEPYGARGTGSKSSTWSAFDDYGRSTSLSSGKDQLSSSKIVRAIPKVETQQDVKSGVQKFRVKLLSEGGGQSNMDVLCQVRKSKPMSRLSPSAMVSVLICNSTWSPPIARYLDLMEIWHDLPSLLPDSATVANEIIWLPSPSGTFSLKSAWQALRSPKSSIPWAEIVWFTMNIPRHSFITWLALLDGLQTRECKTCWFGTESSLELVVSFVEALLKVYHILNDLTLWPFGRNRFSCVDLRIIQFLAGLWAREVSWIFSSFWGKGTIQSMKKVAFNATIYHIWMERNFRIFKHQSRDSTTLIGLDGIRMLDPSSSRTLRIYPLETVTRWEVMDSSTFTFWAKSTVDIDPRRIRLQSNSYTTNTILDTVTAATVQLKEMGGRSKPSDSVNLSEQTNEKKKGFVDWVNLIKPGNEEKDHWSSDGDLTIWSVRSGIDAEAAVIPYWIGFWLKEKKPETLSMSSDTIIKGCRSFLMKQLPSVQVVEQILELLCGRTFVSLLMGELGVSVHFSITAGIVEIFSVTSVPMVELLSPQMSKLNQSEFVTDA</sequence>
<dbReference type="PANTHER" id="PTHR46977">
    <property type="entry name" value="PROTEIN FREE1"/>
    <property type="match status" value="1"/>
</dbReference>
<feature type="compositionally biased region" description="Pro residues" evidence="1">
    <location>
        <begin position="132"/>
        <end position="145"/>
    </location>
</feature>
<dbReference type="InterPro" id="IPR026960">
    <property type="entry name" value="RVT-Znf"/>
</dbReference>
<dbReference type="GO" id="GO:0070676">
    <property type="term" value="P:intralumenal vesicle formation"/>
    <property type="evidence" value="ECO:0007669"/>
    <property type="project" value="TreeGrafter"/>
</dbReference>
<comment type="caution">
    <text evidence="3">The sequence shown here is derived from an EMBL/GenBank/DDBJ whole genome shotgun (WGS) entry which is preliminary data.</text>
</comment>
<keyword evidence="4" id="KW-1185">Reference proteome</keyword>
<dbReference type="PANTHER" id="PTHR46977:SF1">
    <property type="entry name" value="PROTEIN FREE1"/>
    <property type="match status" value="1"/>
</dbReference>
<evidence type="ECO:0000313" key="3">
    <source>
        <dbReference type="EMBL" id="KAF8406614.1"/>
    </source>
</evidence>
<feature type="domain" description="Reverse transcriptase zinc-binding" evidence="2">
    <location>
        <begin position="389"/>
        <end position="436"/>
    </location>
</feature>
<organism evidence="3 4">
    <name type="scientific">Tetracentron sinense</name>
    <name type="common">Spur-leaf</name>
    <dbReference type="NCBI Taxonomy" id="13715"/>
    <lineage>
        <taxon>Eukaryota</taxon>
        <taxon>Viridiplantae</taxon>
        <taxon>Streptophyta</taxon>
        <taxon>Embryophyta</taxon>
        <taxon>Tracheophyta</taxon>
        <taxon>Spermatophyta</taxon>
        <taxon>Magnoliopsida</taxon>
        <taxon>Trochodendrales</taxon>
        <taxon>Trochodendraceae</taxon>
        <taxon>Tetracentron</taxon>
    </lineage>
</organism>
<feature type="compositionally biased region" description="Polar residues" evidence="1">
    <location>
        <begin position="48"/>
        <end position="70"/>
    </location>
</feature>
<dbReference type="Proteomes" id="UP000655225">
    <property type="component" value="Unassembled WGS sequence"/>
</dbReference>
<protein>
    <recommendedName>
        <fullName evidence="2">Reverse transcriptase zinc-binding domain-containing protein</fullName>
    </recommendedName>
</protein>
<evidence type="ECO:0000259" key="2">
    <source>
        <dbReference type="Pfam" id="PF13966"/>
    </source>
</evidence>
<dbReference type="GO" id="GO:0043130">
    <property type="term" value="F:ubiquitin binding"/>
    <property type="evidence" value="ECO:0007669"/>
    <property type="project" value="InterPro"/>
</dbReference>
<feature type="region of interest" description="Disordered" evidence="1">
    <location>
        <begin position="1"/>
        <end position="169"/>
    </location>
</feature>
<dbReference type="GO" id="GO:0036258">
    <property type="term" value="P:multivesicular body assembly"/>
    <property type="evidence" value="ECO:0007669"/>
    <property type="project" value="InterPro"/>
</dbReference>
<evidence type="ECO:0000256" key="1">
    <source>
        <dbReference type="SAM" id="MobiDB-lite"/>
    </source>
</evidence>
<dbReference type="Pfam" id="PF13966">
    <property type="entry name" value="zf-RVT"/>
    <property type="match status" value="1"/>
</dbReference>
<evidence type="ECO:0000313" key="4">
    <source>
        <dbReference type="Proteomes" id="UP000655225"/>
    </source>
</evidence>
<feature type="compositionally biased region" description="Pro residues" evidence="1">
    <location>
        <begin position="101"/>
        <end position="115"/>
    </location>
</feature>
<feature type="compositionally biased region" description="Low complexity" evidence="1">
    <location>
        <begin position="116"/>
        <end position="131"/>
    </location>
</feature>
<feature type="compositionally biased region" description="Low complexity" evidence="1">
    <location>
        <begin position="84"/>
        <end position="100"/>
    </location>
</feature>
<feature type="compositionally biased region" description="Low complexity" evidence="1">
    <location>
        <begin position="146"/>
        <end position="161"/>
    </location>
</feature>
<feature type="compositionally biased region" description="Basic and acidic residues" evidence="1">
    <location>
        <begin position="204"/>
        <end position="218"/>
    </location>
</feature>
<feature type="compositionally biased region" description="Pro residues" evidence="1">
    <location>
        <begin position="18"/>
        <end position="30"/>
    </location>
</feature>
<name>A0A834ZFY8_TETSI</name>
<gene>
    <name evidence="3" type="ORF">HHK36_008704</name>
</gene>
<dbReference type="GO" id="GO:0000813">
    <property type="term" value="C:ESCRT I complex"/>
    <property type="evidence" value="ECO:0007669"/>
    <property type="project" value="TreeGrafter"/>
</dbReference>
<feature type="region of interest" description="Disordered" evidence="1">
    <location>
        <begin position="190"/>
        <end position="218"/>
    </location>
</feature>
<dbReference type="AlphaFoldDB" id="A0A834ZFY8"/>
<accession>A0A834ZFY8</accession>
<reference evidence="3 4" key="1">
    <citation type="submission" date="2020-04" db="EMBL/GenBank/DDBJ databases">
        <title>Plant Genome Project.</title>
        <authorList>
            <person name="Zhang R.-G."/>
        </authorList>
    </citation>
    <scope>NUCLEOTIDE SEQUENCE [LARGE SCALE GENOMIC DNA]</scope>
    <source>
        <strain evidence="3">YNK0</strain>
        <tissue evidence="3">Leaf</tissue>
    </source>
</reference>
<dbReference type="GO" id="GO:0031902">
    <property type="term" value="C:late endosome membrane"/>
    <property type="evidence" value="ECO:0007669"/>
    <property type="project" value="TreeGrafter"/>
</dbReference>